<accession>A0A0F9CEM8</accession>
<protein>
    <submittedName>
        <fullName evidence="1">Uncharacterized protein</fullName>
    </submittedName>
</protein>
<reference evidence="1" key="1">
    <citation type="journal article" date="2015" name="Nature">
        <title>Complex archaea that bridge the gap between prokaryotes and eukaryotes.</title>
        <authorList>
            <person name="Spang A."/>
            <person name="Saw J.H."/>
            <person name="Jorgensen S.L."/>
            <person name="Zaremba-Niedzwiedzka K."/>
            <person name="Martijn J."/>
            <person name="Lind A.E."/>
            <person name="van Eijk R."/>
            <person name="Schleper C."/>
            <person name="Guy L."/>
            <person name="Ettema T.J."/>
        </authorList>
    </citation>
    <scope>NUCLEOTIDE SEQUENCE</scope>
</reference>
<comment type="caution">
    <text evidence="1">The sequence shown here is derived from an EMBL/GenBank/DDBJ whole genome shotgun (WGS) entry which is preliminary data.</text>
</comment>
<dbReference type="AlphaFoldDB" id="A0A0F9CEM8"/>
<organism evidence="1">
    <name type="scientific">marine sediment metagenome</name>
    <dbReference type="NCBI Taxonomy" id="412755"/>
    <lineage>
        <taxon>unclassified sequences</taxon>
        <taxon>metagenomes</taxon>
        <taxon>ecological metagenomes</taxon>
    </lineage>
</organism>
<gene>
    <name evidence="1" type="ORF">LCGC14_2331830</name>
</gene>
<dbReference type="EMBL" id="LAZR01033536">
    <property type="protein sequence ID" value="KKL47813.1"/>
    <property type="molecule type" value="Genomic_DNA"/>
</dbReference>
<proteinExistence type="predicted"/>
<sequence length="81" mass="9186">MEAIHMGDVLATWHKREEGRPVSGWQLDDLWRAACSLLSAREAGAFQQVNVAEYHHRQARKSLKQYNAAVAKAAQNKEVQQ</sequence>
<evidence type="ECO:0000313" key="1">
    <source>
        <dbReference type="EMBL" id="KKL47813.1"/>
    </source>
</evidence>
<name>A0A0F9CEM8_9ZZZZ</name>